<organism evidence="1 2">
    <name type="scientific">Methylobacterium hispanicum</name>
    <dbReference type="NCBI Taxonomy" id="270350"/>
    <lineage>
        <taxon>Bacteria</taxon>
        <taxon>Pseudomonadati</taxon>
        <taxon>Pseudomonadota</taxon>
        <taxon>Alphaproteobacteria</taxon>
        <taxon>Hyphomicrobiales</taxon>
        <taxon>Methylobacteriaceae</taxon>
        <taxon>Methylobacterium</taxon>
    </lineage>
</organism>
<accession>A0AAV4ZK40</accession>
<dbReference type="AlphaFoldDB" id="A0AAV4ZK40"/>
<keyword evidence="2" id="KW-1185">Reference proteome</keyword>
<evidence type="ECO:0000313" key="2">
    <source>
        <dbReference type="Proteomes" id="UP001055247"/>
    </source>
</evidence>
<name>A0AAV4ZK40_9HYPH</name>
<comment type="caution">
    <text evidence="1">The sequence shown here is derived from an EMBL/GenBank/DDBJ whole genome shotgun (WGS) entry which is preliminary data.</text>
</comment>
<gene>
    <name evidence="1" type="ORF">BHAOGJBA_1724</name>
</gene>
<reference evidence="1" key="2">
    <citation type="submission" date="2021-08" db="EMBL/GenBank/DDBJ databases">
        <authorList>
            <person name="Tani A."/>
            <person name="Ola A."/>
            <person name="Ogura Y."/>
            <person name="Katsura K."/>
            <person name="Hayashi T."/>
        </authorList>
    </citation>
    <scope>NUCLEOTIDE SEQUENCE</scope>
    <source>
        <strain evidence="1">DSM 16372</strain>
    </source>
</reference>
<protein>
    <submittedName>
        <fullName evidence="1">Uncharacterized protein</fullName>
    </submittedName>
</protein>
<reference evidence="1" key="1">
    <citation type="journal article" date="2016" name="Front. Microbiol.">
        <title>Genome Sequence of the Piezophilic, Mesophilic Sulfate-Reducing Bacterium Desulfovibrio indicus J2T.</title>
        <authorList>
            <person name="Cao J."/>
            <person name="Maignien L."/>
            <person name="Shao Z."/>
            <person name="Alain K."/>
            <person name="Jebbar M."/>
        </authorList>
    </citation>
    <scope>NUCLEOTIDE SEQUENCE</scope>
    <source>
        <strain evidence="1">DSM 16372</strain>
    </source>
</reference>
<dbReference type="EMBL" id="BPQO01000006">
    <property type="protein sequence ID" value="GJD88211.1"/>
    <property type="molecule type" value="Genomic_DNA"/>
</dbReference>
<proteinExistence type="predicted"/>
<dbReference type="Proteomes" id="UP001055247">
    <property type="component" value="Unassembled WGS sequence"/>
</dbReference>
<evidence type="ECO:0000313" key="1">
    <source>
        <dbReference type="EMBL" id="GJD88211.1"/>
    </source>
</evidence>
<sequence length="47" mass="5188">MKAGTRASQDFWDISQRSSATMLIVVVDPLRSTAPTTTERAPNPRRA</sequence>